<feature type="non-terminal residue" evidence="13">
    <location>
        <position position="317"/>
    </location>
</feature>
<dbReference type="Gene3D" id="2.60.200.40">
    <property type="match status" value="1"/>
</dbReference>
<evidence type="ECO:0000256" key="5">
    <source>
        <dbReference type="ARBA" id="ARBA00022741"/>
    </source>
</evidence>
<dbReference type="AlphaFoldDB" id="A0A0F9BWJ6"/>
<reference evidence="13" key="1">
    <citation type="journal article" date="2015" name="Nature">
        <title>Complex archaea that bridge the gap between prokaryotes and eukaryotes.</title>
        <authorList>
            <person name="Spang A."/>
            <person name="Saw J.H."/>
            <person name="Jorgensen S.L."/>
            <person name="Zaremba-Niedzwiedzka K."/>
            <person name="Martijn J."/>
            <person name="Lind A.E."/>
            <person name="van Eijk R."/>
            <person name="Schleper C."/>
            <person name="Guy L."/>
            <person name="Ettema T.J."/>
        </authorList>
    </citation>
    <scope>NUCLEOTIDE SEQUENCE</scope>
</reference>
<dbReference type="PANTHER" id="PTHR12358:SF106">
    <property type="entry name" value="LIPID KINASE YEGS"/>
    <property type="match status" value="1"/>
</dbReference>
<dbReference type="EMBL" id="LAZR01049803">
    <property type="protein sequence ID" value="KKK88786.1"/>
    <property type="molecule type" value="Genomic_DNA"/>
</dbReference>
<proteinExistence type="predicted"/>
<dbReference type="InterPro" id="IPR050187">
    <property type="entry name" value="Lipid_Phosphate_FormReg"/>
</dbReference>
<keyword evidence="5" id="KW-0547">Nucleotide-binding</keyword>
<dbReference type="GO" id="GO:0005886">
    <property type="term" value="C:plasma membrane"/>
    <property type="evidence" value="ECO:0007669"/>
    <property type="project" value="TreeGrafter"/>
</dbReference>
<name>A0A0F9BWJ6_9ZZZZ</name>
<dbReference type="Gene3D" id="3.40.50.10330">
    <property type="entry name" value="Probable inorganic polyphosphate/atp-NAD kinase, domain 1"/>
    <property type="match status" value="1"/>
</dbReference>
<evidence type="ECO:0000256" key="9">
    <source>
        <dbReference type="ARBA" id="ARBA00023098"/>
    </source>
</evidence>
<dbReference type="PROSITE" id="PS50146">
    <property type="entry name" value="DAGK"/>
    <property type="match status" value="1"/>
</dbReference>
<dbReference type="SMART" id="SM00046">
    <property type="entry name" value="DAGKc"/>
    <property type="match status" value="1"/>
</dbReference>
<evidence type="ECO:0000256" key="6">
    <source>
        <dbReference type="ARBA" id="ARBA00022777"/>
    </source>
</evidence>
<keyword evidence="8" id="KW-0460">Magnesium</keyword>
<keyword evidence="7" id="KW-0067">ATP-binding</keyword>
<dbReference type="InterPro" id="IPR005218">
    <property type="entry name" value="Diacylglycerol/lipid_kinase"/>
</dbReference>
<dbReference type="GO" id="GO:0046872">
    <property type="term" value="F:metal ion binding"/>
    <property type="evidence" value="ECO:0007669"/>
    <property type="project" value="UniProtKB-KW"/>
</dbReference>
<sequence>MDARSLVIANPAAGDGRCARKLSELRAALDSAGVPYELCLTQSKGHAEVLVLDAVKGGKFSSVVIAGGDGTINESVQGLAGTDISLGVIPLGTGNDFVKMLNLPAGIPAQVDVALKGRVRSFDVGRLNERYFSTVVGIGFDAAVNQKHYDIKWLSGIPSYIMAIVLTMFSYTPKYMEVEISGPDGTPPDSFARDIHILTIGNGHTCGGGFIFTPGASCEDGELDLSVLEPITWLQLLWHLPKIFTGSLQTKAPHLASLRRFAKLKVVSIEPLPVHVDGELYRTDSLEHGIEVVPGAIKVMTPPVGIELTAPLGPTSP</sequence>
<dbReference type="InterPro" id="IPR001206">
    <property type="entry name" value="Diacylglycerol_kinase_cat_dom"/>
</dbReference>
<keyword evidence="2" id="KW-0444">Lipid biosynthesis</keyword>
<dbReference type="NCBIfam" id="TIGR00147">
    <property type="entry name" value="YegS/Rv2252/BmrU family lipid kinase"/>
    <property type="match status" value="1"/>
</dbReference>
<evidence type="ECO:0000256" key="11">
    <source>
        <dbReference type="ARBA" id="ARBA00023264"/>
    </source>
</evidence>
<evidence type="ECO:0000256" key="2">
    <source>
        <dbReference type="ARBA" id="ARBA00022516"/>
    </source>
</evidence>
<keyword evidence="3" id="KW-0808">Transferase</keyword>
<protein>
    <recommendedName>
        <fullName evidence="12">DAGKc domain-containing protein</fullName>
    </recommendedName>
</protein>
<keyword evidence="10" id="KW-0594">Phospholipid biosynthesis</keyword>
<evidence type="ECO:0000256" key="1">
    <source>
        <dbReference type="ARBA" id="ARBA00001946"/>
    </source>
</evidence>
<keyword evidence="6" id="KW-0418">Kinase</keyword>
<dbReference type="Pfam" id="PF19279">
    <property type="entry name" value="YegS_C"/>
    <property type="match status" value="1"/>
</dbReference>
<dbReference type="Pfam" id="PF00781">
    <property type="entry name" value="DAGK_cat"/>
    <property type="match status" value="1"/>
</dbReference>
<evidence type="ECO:0000259" key="12">
    <source>
        <dbReference type="PROSITE" id="PS50146"/>
    </source>
</evidence>
<gene>
    <name evidence="13" type="ORF">LCGC14_2739650</name>
</gene>
<evidence type="ECO:0000256" key="4">
    <source>
        <dbReference type="ARBA" id="ARBA00022723"/>
    </source>
</evidence>
<keyword evidence="11" id="KW-1208">Phospholipid metabolism</keyword>
<evidence type="ECO:0000256" key="7">
    <source>
        <dbReference type="ARBA" id="ARBA00022840"/>
    </source>
</evidence>
<keyword evidence="4" id="KW-0479">Metal-binding</keyword>
<keyword evidence="9" id="KW-0443">Lipid metabolism</keyword>
<evidence type="ECO:0000256" key="3">
    <source>
        <dbReference type="ARBA" id="ARBA00022679"/>
    </source>
</evidence>
<dbReference type="GO" id="GO:0016301">
    <property type="term" value="F:kinase activity"/>
    <property type="evidence" value="ECO:0007669"/>
    <property type="project" value="UniProtKB-KW"/>
</dbReference>
<comment type="caution">
    <text evidence="13">The sequence shown here is derived from an EMBL/GenBank/DDBJ whole genome shotgun (WGS) entry which is preliminary data.</text>
</comment>
<dbReference type="GO" id="GO:0008654">
    <property type="term" value="P:phospholipid biosynthetic process"/>
    <property type="evidence" value="ECO:0007669"/>
    <property type="project" value="UniProtKB-KW"/>
</dbReference>
<evidence type="ECO:0000256" key="8">
    <source>
        <dbReference type="ARBA" id="ARBA00022842"/>
    </source>
</evidence>
<comment type="cofactor">
    <cofactor evidence="1">
        <name>Mg(2+)</name>
        <dbReference type="ChEBI" id="CHEBI:18420"/>
    </cofactor>
</comment>
<organism evidence="13">
    <name type="scientific">marine sediment metagenome</name>
    <dbReference type="NCBI Taxonomy" id="412755"/>
    <lineage>
        <taxon>unclassified sequences</taxon>
        <taxon>metagenomes</taxon>
        <taxon>ecological metagenomes</taxon>
    </lineage>
</organism>
<dbReference type="SUPFAM" id="SSF111331">
    <property type="entry name" value="NAD kinase/diacylglycerol kinase-like"/>
    <property type="match status" value="1"/>
</dbReference>
<dbReference type="InterPro" id="IPR017438">
    <property type="entry name" value="ATP-NAD_kinase_N"/>
</dbReference>
<dbReference type="InterPro" id="IPR045540">
    <property type="entry name" value="YegS/DAGK_C"/>
</dbReference>
<accession>A0A0F9BWJ6</accession>
<dbReference type="PANTHER" id="PTHR12358">
    <property type="entry name" value="SPHINGOSINE KINASE"/>
    <property type="match status" value="1"/>
</dbReference>
<dbReference type="GO" id="GO:0005524">
    <property type="term" value="F:ATP binding"/>
    <property type="evidence" value="ECO:0007669"/>
    <property type="project" value="UniProtKB-KW"/>
</dbReference>
<evidence type="ECO:0000256" key="10">
    <source>
        <dbReference type="ARBA" id="ARBA00023209"/>
    </source>
</evidence>
<evidence type="ECO:0000313" key="13">
    <source>
        <dbReference type="EMBL" id="KKK88786.1"/>
    </source>
</evidence>
<feature type="domain" description="DAGKc" evidence="12">
    <location>
        <begin position="1"/>
        <end position="131"/>
    </location>
</feature>
<dbReference type="InterPro" id="IPR016064">
    <property type="entry name" value="NAD/diacylglycerol_kinase_sf"/>
</dbReference>